<feature type="transmembrane region" description="Helical" evidence="1">
    <location>
        <begin position="16"/>
        <end position="41"/>
    </location>
</feature>
<feature type="transmembrane region" description="Helical" evidence="1">
    <location>
        <begin position="47"/>
        <end position="70"/>
    </location>
</feature>
<reference evidence="3" key="1">
    <citation type="journal article" date="2019" name="Int. J. Syst. Evol. Microbiol.">
        <title>The Global Catalogue of Microorganisms (GCM) 10K type strain sequencing project: providing services to taxonomists for standard genome sequencing and annotation.</title>
        <authorList>
            <consortium name="The Broad Institute Genomics Platform"/>
            <consortium name="The Broad Institute Genome Sequencing Center for Infectious Disease"/>
            <person name="Wu L."/>
            <person name="Ma J."/>
        </authorList>
    </citation>
    <scope>NUCLEOTIDE SEQUENCE [LARGE SCALE GENOMIC DNA]</scope>
    <source>
        <strain evidence="3">JCM 31696</strain>
    </source>
</reference>
<dbReference type="Proteomes" id="UP001597083">
    <property type="component" value="Unassembled WGS sequence"/>
</dbReference>
<evidence type="ECO:0000256" key="1">
    <source>
        <dbReference type="SAM" id="Phobius"/>
    </source>
</evidence>
<feature type="transmembrane region" description="Helical" evidence="1">
    <location>
        <begin position="82"/>
        <end position="100"/>
    </location>
</feature>
<keyword evidence="1" id="KW-0812">Transmembrane</keyword>
<name>A0ABW3CN80_9ACTN</name>
<evidence type="ECO:0008006" key="4">
    <source>
        <dbReference type="Google" id="ProtNLM"/>
    </source>
</evidence>
<organism evidence="2 3">
    <name type="scientific">Actinomadura adrarensis</name>
    <dbReference type="NCBI Taxonomy" id="1819600"/>
    <lineage>
        <taxon>Bacteria</taxon>
        <taxon>Bacillati</taxon>
        <taxon>Actinomycetota</taxon>
        <taxon>Actinomycetes</taxon>
        <taxon>Streptosporangiales</taxon>
        <taxon>Thermomonosporaceae</taxon>
        <taxon>Actinomadura</taxon>
    </lineage>
</organism>
<proteinExistence type="predicted"/>
<accession>A0ABW3CN80</accession>
<dbReference type="EMBL" id="JBHTIR010003892">
    <property type="protein sequence ID" value="MFD0855981.1"/>
    <property type="molecule type" value="Genomic_DNA"/>
</dbReference>
<sequence length="143" mass="15717">GVGHGRMPALARLDAIVYLLMPALQLLMGLGLVLALFFFIVRDTPFYAGWPMLVFLLVLGFFPGFAALAMTSSPGLKRLPRAVIGVLPYLTYTWLTWPAFPISLARQTLGITGWARTAREPLDANLPDRTTATAEPRTDREAD</sequence>
<keyword evidence="1" id="KW-1133">Transmembrane helix</keyword>
<evidence type="ECO:0000313" key="2">
    <source>
        <dbReference type="EMBL" id="MFD0855981.1"/>
    </source>
</evidence>
<comment type="caution">
    <text evidence="2">The sequence shown here is derived from an EMBL/GenBank/DDBJ whole genome shotgun (WGS) entry which is preliminary data.</text>
</comment>
<feature type="non-terminal residue" evidence="2">
    <location>
        <position position="1"/>
    </location>
</feature>
<keyword evidence="3" id="KW-1185">Reference proteome</keyword>
<protein>
    <recommendedName>
        <fullName evidence="4">ABC transporter permease</fullName>
    </recommendedName>
</protein>
<gene>
    <name evidence="2" type="ORF">ACFQ07_27325</name>
</gene>
<keyword evidence="1" id="KW-0472">Membrane</keyword>
<evidence type="ECO:0000313" key="3">
    <source>
        <dbReference type="Proteomes" id="UP001597083"/>
    </source>
</evidence>